<dbReference type="AlphaFoldDB" id="A0A8I2H988"/>
<evidence type="ECO:0000313" key="3">
    <source>
        <dbReference type="Proteomes" id="UP000646877"/>
    </source>
</evidence>
<accession>A0A8I2H988</accession>
<name>A0A8I2H988_9GAMM</name>
<protein>
    <submittedName>
        <fullName evidence="2">ATP-binding protein</fullName>
    </submittedName>
</protein>
<organism evidence="2 3">
    <name type="scientific">Pseudoalteromonas maricaloris</name>
    <dbReference type="NCBI Taxonomy" id="184924"/>
    <lineage>
        <taxon>Bacteria</taxon>
        <taxon>Pseudomonadati</taxon>
        <taxon>Pseudomonadota</taxon>
        <taxon>Gammaproteobacteria</taxon>
        <taxon>Alteromonadales</taxon>
        <taxon>Pseudoalteromonadaceae</taxon>
        <taxon>Pseudoalteromonas</taxon>
    </lineage>
</organism>
<dbReference type="SUPFAM" id="SSF52540">
    <property type="entry name" value="P-loop containing nucleoside triphosphate hydrolases"/>
    <property type="match status" value="1"/>
</dbReference>
<gene>
    <name evidence="2" type="ORF">F9Y85_24395</name>
</gene>
<dbReference type="EMBL" id="WEIA01000034">
    <property type="protein sequence ID" value="NLR24385.1"/>
    <property type="molecule type" value="Genomic_DNA"/>
</dbReference>
<comment type="caution">
    <text evidence="2">The sequence shown here is derived from an EMBL/GenBank/DDBJ whole genome shotgun (WGS) entry which is preliminary data.</text>
</comment>
<keyword evidence="2" id="KW-0547">Nucleotide-binding</keyword>
<dbReference type="InterPro" id="IPR002789">
    <property type="entry name" value="HerA_central"/>
</dbReference>
<keyword evidence="2" id="KW-0067">ATP-binding</keyword>
<dbReference type="Gene3D" id="3.40.50.300">
    <property type="entry name" value="P-loop containing nucleotide triphosphate hydrolases"/>
    <property type="match status" value="1"/>
</dbReference>
<evidence type="ECO:0000259" key="1">
    <source>
        <dbReference type="Pfam" id="PF01935"/>
    </source>
</evidence>
<proteinExistence type="predicted"/>
<feature type="domain" description="Helicase HerA central" evidence="1">
    <location>
        <begin position="15"/>
        <end position="66"/>
    </location>
</feature>
<dbReference type="InterPro" id="IPR027417">
    <property type="entry name" value="P-loop_NTPase"/>
</dbReference>
<reference evidence="2" key="1">
    <citation type="submission" date="2019-10" db="EMBL/GenBank/DDBJ databases">
        <authorList>
            <person name="Paulsen S."/>
        </authorList>
    </citation>
    <scope>NUCLEOTIDE SEQUENCE</scope>
    <source>
        <strain evidence="2">LMG 19692</strain>
    </source>
</reference>
<sequence>MTQYLHHKLKARRRKLAINPNNALKARHSCTLAGTGGGKSTAVKLMGLVGKHATIFDLYGEYKFDGRSKSPFNGLGRRPVYHFNTRKSFAKNFIDAWMSGKEFVVAYSPTFPETLSGSKLKEARQRELEWFAQLMWDASDGNRELDVVIEELAKLTDSIGKDDTIVGELATGGRKFGIVLHTVFQRSQEVPKTIWGNSPRKVLGAQEVQADAKRMATEFDADLADIIQISKLNGIYDEKRLYYLRKLKKGIGVIEACYIDIKAGKLVPISMEDFRKAA</sequence>
<dbReference type="Pfam" id="PF01935">
    <property type="entry name" value="DUF87"/>
    <property type="match status" value="1"/>
</dbReference>
<dbReference type="GO" id="GO:0005524">
    <property type="term" value="F:ATP binding"/>
    <property type="evidence" value="ECO:0007669"/>
    <property type="project" value="UniProtKB-KW"/>
</dbReference>
<evidence type="ECO:0000313" key="2">
    <source>
        <dbReference type="EMBL" id="NLR24385.1"/>
    </source>
</evidence>
<dbReference type="Proteomes" id="UP000646877">
    <property type="component" value="Unassembled WGS sequence"/>
</dbReference>